<evidence type="ECO:0000256" key="1">
    <source>
        <dbReference type="SAM" id="Coils"/>
    </source>
</evidence>
<keyword evidence="1" id="KW-0175">Coiled coil</keyword>
<dbReference type="AlphaFoldDB" id="A0A4Y5U2V6"/>
<feature type="coiled-coil region" evidence="1">
    <location>
        <begin position="325"/>
        <end position="411"/>
    </location>
</feature>
<dbReference type="EMBL" id="MK883491">
    <property type="protein sequence ID" value="QDC18036.1"/>
    <property type="molecule type" value="Genomic_DNA"/>
</dbReference>
<dbReference type="PANTHER" id="PTHR21596">
    <property type="entry name" value="RIBONUCLEASE P SUBUNIT P38"/>
    <property type="match status" value="1"/>
</dbReference>
<feature type="domain" description="Factor of DNA methylation 1-5/IDN2" evidence="4">
    <location>
        <begin position="440"/>
        <end position="567"/>
    </location>
</feature>
<proteinExistence type="predicted"/>
<feature type="coiled-coil region" evidence="1">
    <location>
        <begin position="225"/>
        <end position="285"/>
    </location>
</feature>
<dbReference type="PANTHER" id="PTHR21596:SF65">
    <property type="entry name" value="PROTEIN INVOLVED IN DE NOVO 2-RELATED"/>
    <property type="match status" value="1"/>
</dbReference>
<protein>
    <submittedName>
        <fullName evidence="5">Involved in de novo 2-like B</fullName>
    </submittedName>
</protein>
<dbReference type="InterPro" id="IPR005380">
    <property type="entry name" value="XS_domain"/>
</dbReference>
<reference evidence="5" key="1">
    <citation type="journal article" date="2019" name="Front. Plant Sci.">
        <title>Ovule Gene Expression Analysis in Sexual and Aposporous Apomictic Hypericum perforatum L. (Hypericaceae) Accessions.</title>
        <authorList>
            <person name="Galla G."/>
            <person name="Basso A."/>
            <person name="Grisan S."/>
            <person name="Bellucci M."/>
            <person name="Pupilli F."/>
            <person name="Barcaccia G."/>
        </authorList>
    </citation>
    <scope>NUCLEOTIDE SEQUENCE</scope>
</reference>
<evidence type="ECO:0000256" key="2">
    <source>
        <dbReference type="SAM" id="MobiDB-lite"/>
    </source>
</evidence>
<feature type="compositionally biased region" description="Polar residues" evidence="2">
    <location>
        <begin position="30"/>
        <end position="56"/>
    </location>
</feature>
<dbReference type="GO" id="GO:0080188">
    <property type="term" value="P:gene silencing by siRNA-directed DNA methylation"/>
    <property type="evidence" value="ECO:0007669"/>
    <property type="project" value="InterPro"/>
</dbReference>
<name>A0A4Y5U2V6_HYPPE</name>
<evidence type="ECO:0000259" key="4">
    <source>
        <dbReference type="Pfam" id="PF03469"/>
    </source>
</evidence>
<feature type="region of interest" description="Disordered" evidence="2">
    <location>
        <begin position="1"/>
        <end position="57"/>
    </location>
</feature>
<sequence length="572" mass="65940">MEEEAPSSKHNNKKARIDSWTDDGACNEVGHSQQSSVSLSETVEGGSSDTNHSVPSDSDEKFVWPWIGVVVNIPTRREPGSRRMFRNELIARGFNPTRVHPLWSYVGHSGTAVVEFGKDWNGFCNAVSFEKAYEEDAHGKNHWLDPTTRKSGVYCWMGRADDYNAKNILGDHLRKVGNLKSVKDIMEQEERKFGVLVSNLTNDMEIRMKDKLEMASKCNETTAALNKLVEDRDRLLQAYNEEIRNIQAVAQSRFQKVLDDHEKVKMQLESQSRELERRTSELQWRETWNDTERKLIAEELNKYAVRNSSLQLADLEQRKADANVCKLAEEQKREMEKLHERMIQLEKQLDEKQALELEIAKIQGQLDVMSHLRDDGDSGAFIEMEELMKCLAEKEKELETQNQTLIVNERKSNDVLQETRKELINGWASLPGRKSHIAVKRMGELDIQPFVAAMKKRFRRAEAEEKAQELCSLWEEHLKDPEWYPFKVVMVEGGQPKRIVDPEDDKLRKLKGELGEEVYNAVVTSLMEINEYNASGRYVVSELWNYKSGRKATLKEAVPILLDKFRAAVINK</sequence>
<accession>A0A4Y5U2V6</accession>
<evidence type="ECO:0000313" key="5">
    <source>
        <dbReference type="EMBL" id="QDC18036.1"/>
    </source>
</evidence>
<dbReference type="InterPro" id="IPR005379">
    <property type="entry name" value="FDM1-5/IDN2_XH"/>
</dbReference>
<dbReference type="Pfam" id="PF03468">
    <property type="entry name" value="XS"/>
    <property type="match status" value="1"/>
</dbReference>
<feature type="domain" description="XS" evidence="3">
    <location>
        <begin position="59"/>
        <end position="164"/>
    </location>
</feature>
<evidence type="ECO:0000259" key="3">
    <source>
        <dbReference type="Pfam" id="PF03468"/>
    </source>
</evidence>
<dbReference type="Pfam" id="PF03469">
    <property type="entry name" value="XH"/>
    <property type="match status" value="1"/>
</dbReference>
<dbReference type="Gene3D" id="3.30.70.2890">
    <property type="entry name" value="XS domain"/>
    <property type="match status" value="1"/>
</dbReference>
<dbReference type="InterPro" id="IPR045177">
    <property type="entry name" value="FDM1-5/IDN2"/>
</dbReference>
<organism evidence="5">
    <name type="scientific">Hypericum perforatum</name>
    <name type="common">St. John's wort</name>
    <dbReference type="NCBI Taxonomy" id="65561"/>
    <lineage>
        <taxon>Eukaryota</taxon>
        <taxon>Viridiplantae</taxon>
        <taxon>Streptophyta</taxon>
        <taxon>Embryophyta</taxon>
        <taxon>Tracheophyta</taxon>
        <taxon>Spermatophyta</taxon>
        <taxon>Magnoliopsida</taxon>
        <taxon>eudicotyledons</taxon>
        <taxon>Gunneridae</taxon>
        <taxon>Pentapetalae</taxon>
        <taxon>rosids</taxon>
        <taxon>fabids</taxon>
        <taxon>Malpighiales</taxon>
        <taxon>Hypericaceae</taxon>
        <taxon>Hypericeae</taxon>
        <taxon>Hypericum</taxon>
    </lineage>
</organism>
<dbReference type="InterPro" id="IPR038588">
    <property type="entry name" value="XS_domain_sf"/>
</dbReference>